<reference evidence="2 3" key="1">
    <citation type="submission" date="2018-05" db="EMBL/GenBank/DDBJ databases">
        <title>Streptomyces venezuelae.</title>
        <authorList>
            <person name="Kim W."/>
            <person name="Lee N."/>
            <person name="Cho B.-K."/>
        </authorList>
    </citation>
    <scope>NUCLEOTIDE SEQUENCE [LARGE SCALE GENOMIC DNA]</scope>
    <source>
        <strain evidence="2 3">ATCC 14585</strain>
    </source>
</reference>
<evidence type="ECO:0000313" key="3">
    <source>
        <dbReference type="Proteomes" id="UP000324015"/>
    </source>
</evidence>
<dbReference type="GO" id="GO:0004331">
    <property type="term" value="F:fructose-2,6-bisphosphate 2-phosphatase activity"/>
    <property type="evidence" value="ECO:0007669"/>
    <property type="project" value="TreeGrafter"/>
</dbReference>
<accession>A0A5P2CJ88</accession>
<dbReference type="Gene3D" id="3.40.50.1240">
    <property type="entry name" value="Phosphoglycerate mutase-like"/>
    <property type="match status" value="1"/>
</dbReference>
<dbReference type="InterPro" id="IPR013078">
    <property type="entry name" value="His_Pase_superF_clade-1"/>
</dbReference>
<dbReference type="PANTHER" id="PTHR46517">
    <property type="entry name" value="FRUCTOSE-2,6-BISPHOSPHATASE TIGAR"/>
    <property type="match status" value="1"/>
</dbReference>
<dbReference type="RefSeq" id="WP_150185339.1">
    <property type="nucleotide sequence ID" value="NZ_CP029191.1"/>
</dbReference>
<dbReference type="SUPFAM" id="SSF53254">
    <property type="entry name" value="Phosphoglycerate mutase-like"/>
    <property type="match status" value="1"/>
</dbReference>
<organism evidence="2 3">
    <name type="scientific">Streptomyces venezuelae</name>
    <dbReference type="NCBI Taxonomy" id="54571"/>
    <lineage>
        <taxon>Bacteria</taxon>
        <taxon>Bacillati</taxon>
        <taxon>Actinomycetota</taxon>
        <taxon>Actinomycetes</taxon>
        <taxon>Kitasatosporales</taxon>
        <taxon>Streptomycetaceae</taxon>
        <taxon>Streptomyces</taxon>
    </lineage>
</organism>
<dbReference type="Pfam" id="PF00300">
    <property type="entry name" value="His_Phos_1"/>
    <property type="match status" value="1"/>
</dbReference>
<gene>
    <name evidence="2" type="ORF">DEJ49_19705</name>
</gene>
<dbReference type="InterPro" id="IPR029033">
    <property type="entry name" value="His_PPase_superfam"/>
</dbReference>
<keyword evidence="1" id="KW-0378">Hydrolase</keyword>
<dbReference type="InterPro" id="IPR051695">
    <property type="entry name" value="Phosphoglycerate_Mutase"/>
</dbReference>
<dbReference type="PANTHER" id="PTHR46517:SF1">
    <property type="entry name" value="FRUCTOSE-2,6-BISPHOSPHATASE TIGAR"/>
    <property type="match status" value="1"/>
</dbReference>
<dbReference type="SMART" id="SM00855">
    <property type="entry name" value="PGAM"/>
    <property type="match status" value="1"/>
</dbReference>
<dbReference type="EMBL" id="CP029191">
    <property type="protein sequence ID" value="QES42916.1"/>
    <property type="molecule type" value="Genomic_DNA"/>
</dbReference>
<sequence length="212" mass="22893">MRTKHIYLIKHGETEENLRGIHQGQAVGGRLSERGRNDIRAVGAGLAGTGITVDQMLVSPMSRCRESAALLTAVLRPTNVLVDERLAAKNSGHLGGRPRELAASEAAHHGVPIHQFRTPGGESSEEVQARYVDLWNQVRTGPHRTTVLVGHGGGIACLLLWLTGNGFERYLQHVPGSAGLTWVEADDTASDIRLMNVPPASLPSRLDPRTAR</sequence>
<dbReference type="CDD" id="cd07067">
    <property type="entry name" value="HP_PGM_like"/>
    <property type="match status" value="1"/>
</dbReference>
<dbReference type="GO" id="GO:0045820">
    <property type="term" value="P:negative regulation of glycolytic process"/>
    <property type="evidence" value="ECO:0007669"/>
    <property type="project" value="TreeGrafter"/>
</dbReference>
<evidence type="ECO:0000256" key="1">
    <source>
        <dbReference type="ARBA" id="ARBA00022801"/>
    </source>
</evidence>
<dbReference type="Proteomes" id="UP000324015">
    <property type="component" value="Chromosome"/>
</dbReference>
<proteinExistence type="predicted"/>
<dbReference type="GO" id="GO:0005829">
    <property type="term" value="C:cytosol"/>
    <property type="evidence" value="ECO:0007669"/>
    <property type="project" value="TreeGrafter"/>
</dbReference>
<protein>
    <submittedName>
        <fullName evidence="2">Histidine phosphatase family protein</fullName>
    </submittedName>
</protein>
<evidence type="ECO:0000313" key="2">
    <source>
        <dbReference type="EMBL" id="QES42916.1"/>
    </source>
</evidence>
<dbReference type="GO" id="GO:0043456">
    <property type="term" value="P:regulation of pentose-phosphate shunt"/>
    <property type="evidence" value="ECO:0007669"/>
    <property type="project" value="TreeGrafter"/>
</dbReference>
<name>A0A5P2CJ88_STRVZ</name>
<dbReference type="AlphaFoldDB" id="A0A5P2CJ88"/>